<evidence type="ECO:0000259" key="1">
    <source>
        <dbReference type="Pfam" id="PF00535"/>
    </source>
</evidence>
<feature type="domain" description="Glycosyltransferase 2-like" evidence="1">
    <location>
        <begin position="7"/>
        <end position="142"/>
    </location>
</feature>
<dbReference type="PANTHER" id="PTHR22916">
    <property type="entry name" value="GLYCOSYLTRANSFERASE"/>
    <property type="match status" value="1"/>
</dbReference>
<dbReference type="Gene3D" id="3.90.550.10">
    <property type="entry name" value="Spore Coat Polysaccharide Biosynthesis Protein SpsA, Chain A"/>
    <property type="match status" value="1"/>
</dbReference>
<dbReference type="Proteomes" id="UP001652442">
    <property type="component" value="Unassembled WGS sequence"/>
</dbReference>
<organism evidence="2 3">
    <name type="scientific">Brotonthovivens ammoniilytica</name>
    <dbReference type="NCBI Taxonomy" id="2981725"/>
    <lineage>
        <taxon>Bacteria</taxon>
        <taxon>Bacillati</taxon>
        <taxon>Bacillota</taxon>
        <taxon>Clostridia</taxon>
        <taxon>Lachnospirales</taxon>
        <taxon>Lachnospiraceae</taxon>
        <taxon>Brotonthovivens</taxon>
    </lineage>
</organism>
<protein>
    <submittedName>
        <fullName evidence="2">Glycosyltransferase</fullName>
    </submittedName>
</protein>
<dbReference type="Pfam" id="PF00535">
    <property type="entry name" value="Glycos_transf_2"/>
    <property type="match status" value="1"/>
</dbReference>
<proteinExistence type="predicted"/>
<evidence type="ECO:0000313" key="3">
    <source>
        <dbReference type="Proteomes" id="UP001652442"/>
    </source>
</evidence>
<dbReference type="CDD" id="cd00761">
    <property type="entry name" value="Glyco_tranf_GTA_type"/>
    <property type="match status" value="1"/>
</dbReference>
<dbReference type="InterPro" id="IPR029044">
    <property type="entry name" value="Nucleotide-diphossugar_trans"/>
</dbReference>
<dbReference type="InterPro" id="IPR001173">
    <property type="entry name" value="Glyco_trans_2-like"/>
</dbReference>
<accession>A0ABT2TME4</accession>
<sequence>MDNPKISVILPVYNVEDYLAQCMDSIVNQTLKEIEIICIDDGSQDRSLEILKNYEKKDSRVSVITQENAGAGAARNNGLKRAKGEYLSFLDSDDFFEPEMLEKAYKQAKNDRAQIAVFRSDQFREDLNQFVKVNWTLRMEHLPCYQPMYHRTFTGNIFKVFVGWAWDKIFETQFVKDHELWFQEQRTSNDMLFVFSAVVLAKRITVIDEILAHQRRNNPNSLSNTREKSWQCFYEALKALKANLIDYGVYWEVKQDYINYALHFSLWNLETLNGAKKEVLYNQLKNEWFSDLEISGKPEEYFYNKKEFEKYKKINELDFKEYFGS</sequence>
<gene>
    <name evidence="2" type="ORF">OCV88_10050</name>
</gene>
<reference evidence="2 3" key="1">
    <citation type="journal article" date="2021" name="ISME Commun">
        <title>Automated analysis of genomic sequences facilitates high-throughput and comprehensive description of bacteria.</title>
        <authorList>
            <person name="Hitch T.C.A."/>
        </authorList>
    </citation>
    <scope>NUCLEOTIDE SEQUENCE [LARGE SCALE GENOMIC DNA]</scope>
    <source>
        <strain evidence="2 3">Sanger_109</strain>
    </source>
</reference>
<comment type="caution">
    <text evidence="2">The sequence shown here is derived from an EMBL/GenBank/DDBJ whole genome shotgun (WGS) entry which is preliminary data.</text>
</comment>
<dbReference type="EMBL" id="JAOQJQ010000004">
    <property type="protein sequence ID" value="MCU6762674.1"/>
    <property type="molecule type" value="Genomic_DNA"/>
</dbReference>
<dbReference type="PANTHER" id="PTHR22916:SF3">
    <property type="entry name" value="UDP-GLCNAC:BETAGAL BETA-1,3-N-ACETYLGLUCOSAMINYLTRANSFERASE-LIKE PROTEIN 1"/>
    <property type="match status" value="1"/>
</dbReference>
<evidence type="ECO:0000313" key="2">
    <source>
        <dbReference type="EMBL" id="MCU6762674.1"/>
    </source>
</evidence>
<keyword evidence="3" id="KW-1185">Reference proteome</keyword>
<dbReference type="SUPFAM" id="SSF53448">
    <property type="entry name" value="Nucleotide-diphospho-sugar transferases"/>
    <property type="match status" value="1"/>
</dbReference>
<name>A0ABT2TME4_9FIRM</name>
<dbReference type="RefSeq" id="WP_158425382.1">
    <property type="nucleotide sequence ID" value="NZ_JAOQJQ010000004.1"/>
</dbReference>